<dbReference type="GO" id="GO:0006508">
    <property type="term" value="P:proteolysis"/>
    <property type="evidence" value="ECO:0007669"/>
    <property type="project" value="UniProtKB-KW"/>
</dbReference>
<dbReference type="PANTHER" id="PTHR46896">
    <property type="entry name" value="SENTRIN-SPECIFIC PROTEASE"/>
    <property type="match status" value="1"/>
</dbReference>
<dbReference type="GO" id="GO:0016926">
    <property type="term" value="P:protein desumoylation"/>
    <property type="evidence" value="ECO:0007669"/>
    <property type="project" value="TreeGrafter"/>
</dbReference>
<evidence type="ECO:0000313" key="8">
    <source>
        <dbReference type="EMBL" id="KAJ4268341.1"/>
    </source>
</evidence>
<feature type="compositionally biased region" description="Polar residues" evidence="6">
    <location>
        <begin position="1071"/>
        <end position="1080"/>
    </location>
</feature>
<dbReference type="Gene3D" id="3.40.395.10">
    <property type="entry name" value="Adenoviral Proteinase, Chain A"/>
    <property type="match status" value="1"/>
</dbReference>
<evidence type="ECO:0000256" key="6">
    <source>
        <dbReference type="SAM" id="MobiDB-lite"/>
    </source>
</evidence>
<feature type="compositionally biased region" description="Low complexity" evidence="6">
    <location>
        <begin position="891"/>
        <end position="906"/>
    </location>
</feature>
<feature type="compositionally biased region" description="Basic and acidic residues" evidence="6">
    <location>
        <begin position="473"/>
        <end position="493"/>
    </location>
</feature>
<dbReference type="GO" id="GO:0070139">
    <property type="term" value="F:SUMO-specific endopeptidase activity"/>
    <property type="evidence" value="ECO:0007669"/>
    <property type="project" value="TreeGrafter"/>
</dbReference>
<feature type="compositionally biased region" description="Polar residues" evidence="6">
    <location>
        <begin position="982"/>
        <end position="1001"/>
    </location>
</feature>
<dbReference type="Pfam" id="PF02902">
    <property type="entry name" value="Peptidase_C48"/>
    <property type="match status" value="1"/>
</dbReference>
<dbReference type="GO" id="GO:0005737">
    <property type="term" value="C:cytoplasm"/>
    <property type="evidence" value="ECO:0007669"/>
    <property type="project" value="TreeGrafter"/>
</dbReference>
<feature type="compositionally biased region" description="Polar residues" evidence="6">
    <location>
        <begin position="713"/>
        <end position="725"/>
    </location>
</feature>
<feature type="compositionally biased region" description="Basic and acidic residues" evidence="6">
    <location>
        <begin position="74"/>
        <end position="83"/>
    </location>
</feature>
<gene>
    <name evidence="8" type="ORF">NW762_002404</name>
</gene>
<protein>
    <recommendedName>
        <fullName evidence="7">Ubiquitin-like protease family profile domain-containing protein</fullName>
    </recommendedName>
</protein>
<feature type="region of interest" description="Disordered" evidence="6">
    <location>
        <begin position="1"/>
        <end position="268"/>
    </location>
</feature>
<feature type="region of interest" description="Disordered" evidence="6">
    <location>
        <begin position="874"/>
        <end position="1113"/>
    </location>
</feature>
<comment type="caution">
    <text evidence="8">The sequence shown here is derived from an EMBL/GenBank/DDBJ whole genome shotgun (WGS) entry which is preliminary data.</text>
</comment>
<feature type="compositionally biased region" description="Basic and acidic residues" evidence="6">
    <location>
        <begin position="965"/>
        <end position="976"/>
    </location>
</feature>
<feature type="compositionally biased region" description="Low complexity" evidence="6">
    <location>
        <begin position="434"/>
        <end position="444"/>
    </location>
</feature>
<sequence>MNSAQRPQSSMGVAASSVTRNHRDEPRDERSNKRTKHAEPNATTQSRYFARHPQLQLEKIEDEESLSPKQARRVVHDLTRENSRAISVDGSSVTSNSKTTAAATSGLAEYRSLHSQNAVKPGRRRRKHSSAQPTSSPIDLDDTDAVKHRYLPPPPQPSHTAASPDHLATDDGPEPTNITSDIIPQSKRQAPEYAQSAPKRYKIANGSQINSDDELSRPGTSAGRETGKKVPNFSKLISQSSRPQRGDIQPTLFKSVPKPVTNRRNVPPNEQPAFELAVAGAVTGGLVYTADNPNDCIKLLVGTDAAEVHQERGADSLSWLEIRKHTILDVKHNSSNSPIVVLYRSVLEQAGSPIALKFAEDKHAIHFIKWLYDSQVSLKETPPHKLDSTYLHLMKLAKGHQENTAELVSTSPNNTHKTNLRGAQPLSPTKQHASVSSNSDSRVSLPRPQSRSSHKDPFVGEPRSPGPGYVPEPEPRPTKLKDKMQGVPRPKEEVHIQVSDAEDGYVAGLTRTRGPETRRTRRSSPPSYRQRTPDTWTAQNPGWDKDWHRSLVYPPTGKNRATVDKDDIQRLDEGEFLNDNLISFYLRYLQIQLEKERPEILEKVYIFNTFFFEKLRSNRAKINYEGVKAWTARIDLLSYEYIVVPVNENAHWYLAIIYNAPRLLPQNVKAEASAKKESPNSQDPIIVEDNDPAVSVLDEPPTAQAPPAVSGDVQVSRSTRSRTVNGSGGALPNDETVANAELPARTNKRKSTGGNQKFSTDEPRIITLDSLGAAHSPTCKCLRDYLVEEAKHKKGIDITELPGGMTARGIPEQDNYCDCGVFILGYMEHFLKDPDEAVRKLLHKENTQWHINAPGIRNKMRKLLFGFQHEQHVRLEEEKERKRQRRATKGPVSSPQVAPSSPQVTQKESETPQVKRSLKSPLTNGTNNARQEEPRQTYTTSAYFEVAPPERPVSERPAQPQTPQRNEEPPLVRPLEEDSGNESKASSSGEVFHSARSSPINSIPRVLSELTTEKHVSRDGQTTPKQLSTPDFVNKLSVSSNDTGPITTSSTVRKNSSPVDLTREHHPSPPKAQSSQSVVYSGSFVMRSIEGDKSSPKGPHYDGIDRSIDLTAI</sequence>
<dbReference type="Pfam" id="PF25424">
    <property type="entry name" value="PH_35"/>
    <property type="match status" value="1"/>
</dbReference>
<feature type="compositionally biased region" description="Basic and acidic residues" evidence="6">
    <location>
        <begin position="21"/>
        <end position="32"/>
    </location>
</feature>
<organism evidence="8 9">
    <name type="scientific">Fusarium torreyae</name>
    <dbReference type="NCBI Taxonomy" id="1237075"/>
    <lineage>
        <taxon>Eukaryota</taxon>
        <taxon>Fungi</taxon>
        <taxon>Dikarya</taxon>
        <taxon>Ascomycota</taxon>
        <taxon>Pezizomycotina</taxon>
        <taxon>Sordariomycetes</taxon>
        <taxon>Hypocreomycetidae</taxon>
        <taxon>Hypocreales</taxon>
        <taxon>Nectriaceae</taxon>
        <taxon>Fusarium</taxon>
    </lineage>
</organism>
<dbReference type="AlphaFoldDB" id="A0A9W8VJU6"/>
<keyword evidence="4" id="KW-0833">Ubl conjugation pathway</keyword>
<feature type="compositionally biased region" description="Polar residues" evidence="6">
    <location>
        <begin position="402"/>
        <end position="417"/>
    </location>
</feature>
<comment type="similarity">
    <text evidence="1">Belongs to the peptidase C48 family.</text>
</comment>
<dbReference type="InterPro" id="IPR057501">
    <property type="entry name" value="DeUb_enz_PH"/>
</dbReference>
<dbReference type="PROSITE" id="PS50600">
    <property type="entry name" value="ULP_PROTEASE"/>
    <property type="match status" value="1"/>
</dbReference>
<dbReference type="InterPro" id="IPR038765">
    <property type="entry name" value="Papain-like_cys_pep_sf"/>
</dbReference>
<dbReference type="GO" id="GO:0005634">
    <property type="term" value="C:nucleus"/>
    <property type="evidence" value="ECO:0007669"/>
    <property type="project" value="TreeGrafter"/>
</dbReference>
<keyword evidence="9" id="KW-1185">Reference proteome</keyword>
<evidence type="ECO:0000256" key="5">
    <source>
        <dbReference type="ARBA" id="ARBA00022801"/>
    </source>
</evidence>
<keyword evidence="5" id="KW-0378">Hydrolase</keyword>
<dbReference type="SUPFAM" id="SSF54001">
    <property type="entry name" value="Cysteine proteinases"/>
    <property type="match status" value="1"/>
</dbReference>
<proteinExistence type="inferred from homology"/>
<dbReference type="PANTHER" id="PTHR46896:SF3">
    <property type="entry name" value="FI06413P-RELATED"/>
    <property type="match status" value="1"/>
</dbReference>
<dbReference type="InterPro" id="IPR051947">
    <property type="entry name" value="Sentrin-specific_protease"/>
</dbReference>
<evidence type="ECO:0000259" key="7">
    <source>
        <dbReference type="PROSITE" id="PS50600"/>
    </source>
</evidence>
<evidence type="ECO:0000256" key="3">
    <source>
        <dbReference type="ARBA" id="ARBA00022670"/>
    </source>
</evidence>
<feature type="compositionally biased region" description="Polar residues" evidence="6">
    <location>
        <begin position="1019"/>
        <end position="1059"/>
    </location>
</feature>
<feature type="compositionally biased region" description="Polar residues" evidence="6">
    <location>
        <begin position="176"/>
        <end position="188"/>
    </location>
</feature>
<feature type="region of interest" description="Disordered" evidence="6">
    <location>
        <begin position="510"/>
        <end position="540"/>
    </location>
</feature>
<evidence type="ECO:0000256" key="2">
    <source>
        <dbReference type="ARBA" id="ARBA00022553"/>
    </source>
</evidence>
<evidence type="ECO:0000313" key="9">
    <source>
        <dbReference type="Proteomes" id="UP001152049"/>
    </source>
</evidence>
<evidence type="ECO:0000256" key="4">
    <source>
        <dbReference type="ARBA" id="ARBA00022786"/>
    </source>
</evidence>
<evidence type="ECO:0000256" key="1">
    <source>
        <dbReference type="ARBA" id="ARBA00005234"/>
    </source>
</evidence>
<reference evidence="8" key="1">
    <citation type="submission" date="2022-09" db="EMBL/GenBank/DDBJ databases">
        <title>Fusarium specimens isolated from Avocado Roots.</title>
        <authorList>
            <person name="Stajich J."/>
            <person name="Roper C."/>
            <person name="Heimlech-Rivalta G."/>
        </authorList>
    </citation>
    <scope>NUCLEOTIDE SEQUENCE</scope>
    <source>
        <strain evidence="8">CF00136</strain>
    </source>
</reference>
<accession>A0A9W8VJU6</accession>
<feature type="region of interest" description="Disordered" evidence="6">
    <location>
        <begin position="402"/>
        <end position="493"/>
    </location>
</feature>
<feature type="compositionally biased region" description="Low complexity" evidence="6">
    <location>
        <begin position="91"/>
        <end position="105"/>
    </location>
</feature>
<feature type="compositionally biased region" description="Polar residues" evidence="6">
    <location>
        <begin position="1"/>
        <end position="19"/>
    </location>
</feature>
<dbReference type="Proteomes" id="UP001152049">
    <property type="component" value="Unassembled WGS sequence"/>
</dbReference>
<keyword evidence="2" id="KW-0597">Phosphoprotein</keyword>
<feature type="compositionally biased region" description="Polar residues" evidence="6">
    <location>
        <begin position="920"/>
        <end position="929"/>
    </location>
</feature>
<keyword evidence="3" id="KW-0645">Protease</keyword>
<feature type="domain" description="Ubiquitin-like protease family profile" evidence="7">
    <location>
        <begin position="561"/>
        <end position="830"/>
    </location>
</feature>
<dbReference type="InterPro" id="IPR003653">
    <property type="entry name" value="Peptidase_C48_C"/>
</dbReference>
<dbReference type="EMBL" id="JAOQAZ010000003">
    <property type="protein sequence ID" value="KAJ4268341.1"/>
    <property type="molecule type" value="Genomic_DNA"/>
</dbReference>
<name>A0A9W8VJU6_9HYPO</name>
<feature type="region of interest" description="Disordered" evidence="6">
    <location>
        <begin position="695"/>
        <end position="760"/>
    </location>
</feature>
<feature type="compositionally biased region" description="Basic and acidic residues" evidence="6">
    <location>
        <begin position="1089"/>
        <end position="1113"/>
    </location>
</feature>
<dbReference type="OrthoDB" id="442460at2759"/>